<keyword evidence="1 2" id="KW-0732">Signal</keyword>
<feature type="chain" id="PRO_5017228849" description="SbsA Ig-like domain-containing protein" evidence="2">
    <location>
        <begin position="29"/>
        <end position="518"/>
    </location>
</feature>
<dbReference type="Gene3D" id="2.60.120.200">
    <property type="match status" value="1"/>
</dbReference>
<dbReference type="RefSeq" id="WP_120713796.1">
    <property type="nucleotide sequence ID" value="NZ_RBCJ01000005.1"/>
</dbReference>
<organism evidence="4 5">
    <name type="scientific">Ulvibacterium marinum</name>
    <dbReference type="NCBI Taxonomy" id="2419782"/>
    <lineage>
        <taxon>Bacteria</taxon>
        <taxon>Pseudomonadati</taxon>
        <taxon>Bacteroidota</taxon>
        <taxon>Flavobacteriia</taxon>
        <taxon>Flavobacteriales</taxon>
        <taxon>Flavobacteriaceae</taxon>
        <taxon>Ulvibacterium</taxon>
    </lineage>
</organism>
<evidence type="ECO:0000313" key="5">
    <source>
        <dbReference type="Proteomes" id="UP000276603"/>
    </source>
</evidence>
<evidence type="ECO:0000256" key="2">
    <source>
        <dbReference type="SAM" id="SignalP"/>
    </source>
</evidence>
<name>A0A3B0C144_9FLAO</name>
<dbReference type="InterPro" id="IPR014755">
    <property type="entry name" value="Cu-Rt/internalin_Ig-like"/>
</dbReference>
<dbReference type="EMBL" id="RBCJ01000005">
    <property type="protein sequence ID" value="RKN77899.1"/>
    <property type="molecule type" value="Genomic_DNA"/>
</dbReference>
<evidence type="ECO:0000259" key="3">
    <source>
        <dbReference type="Pfam" id="PF13205"/>
    </source>
</evidence>
<keyword evidence="5" id="KW-1185">Reference proteome</keyword>
<dbReference type="GO" id="GO:0005975">
    <property type="term" value="P:carbohydrate metabolic process"/>
    <property type="evidence" value="ECO:0007669"/>
    <property type="project" value="UniProtKB-ARBA"/>
</dbReference>
<dbReference type="InterPro" id="IPR013320">
    <property type="entry name" value="ConA-like_dom_sf"/>
</dbReference>
<dbReference type="InterPro" id="IPR032812">
    <property type="entry name" value="SbsA_Ig"/>
</dbReference>
<protein>
    <recommendedName>
        <fullName evidence="3">SbsA Ig-like domain-containing protein</fullName>
    </recommendedName>
</protein>
<accession>A0A3B0C144</accession>
<dbReference type="Pfam" id="PF13385">
    <property type="entry name" value="Laminin_G_3"/>
    <property type="match status" value="1"/>
</dbReference>
<evidence type="ECO:0000256" key="1">
    <source>
        <dbReference type="ARBA" id="ARBA00022729"/>
    </source>
</evidence>
<dbReference type="Gene3D" id="2.60.40.1220">
    <property type="match status" value="1"/>
</dbReference>
<dbReference type="PROSITE" id="PS51257">
    <property type="entry name" value="PROKAR_LIPOPROTEIN"/>
    <property type="match status" value="1"/>
</dbReference>
<comment type="caution">
    <text evidence="4">The sequence shown here is derived from an EMBL/GenBank/DDBJ whole genome shotgun (WGS) entry which is preliminary data.</text>
</comment>
<feature type="domain" description="SbsA Ig-like" evidence="3">
    <location>
        <begin position="155"/>
        <end position="262"/>
    </location>
</feature>
<reference evidence="4 5" key="1">
    <citation type="submission" date="2018-10" db="EMBL/GenBank/DDBJ databases">
        <title>Ulvibacterium marinum gen. nov., sp. nov., a novel marine bacterium of the family Flavobacteriaceae, isolated from a culture of the green alga Ulva prolifera.</title>
        <authorList>
            <person name="Zhang Z."/>
        </authorList>
    </citation>
    <scope>NUCLEOTIDE SEQUENCE [LARGE SCALE GENOMIC DNA]</scope>
    <source>
        <strain evidence="4 5">CCMM003</strain>
    </source>
</reference>
<evidence type="ECO:0000313" key="4">
    <source>
        <dbReference type="EMBL" id="RKN77899.1"/>
    </source>
</evidence>
<dbReference type="OrthoDB" id="832379at2"/>
<proteinExistence type="predicted"/>
<dbReference type="SUPFAM" id="SSF49899">
    <property type="entry name" value="Concanavalin A-like lectins/glucanases"/>
    <property type="match status" value="1"/>
</dbReference>
<feature type="signal peptide" evidence="2">
    <location>
        <begin position="1"/>
        <end position="28"/>
    </location>
</feature>
<dbReference type="GO" id="GO:0004553">
    <property type="term" value="F:hydrolase activity, hydrolyzing O-glycosyl compounds"/>
    <property type="evidence" value="ECO:0007669"/>
    <property type="project" value="UniProtKB-ARBA"/>
</dbReference>
<dbReference type="Pfam" id="PF13205">
    <property type="entry name" value="Big_5"/>
    <property type="match status" value="2"/>
</dbReference>
<dbReference type="Proteomes" id="UP000276603">
    <property type="component" value="Unassembled WGS sequence"/>
</dbReference>
<feature type="domain" description="SbsA Ig-like" evidence="3">
    <location>
        <begin position="37"/>
        <end position="146"/>
    </location>
</feature>
<sequence>MKTKKNKTFYYYMAASFLVALGLVISCSDDDDLVGDIVNPYVVSYNPVSGVGGVDLSSNLVLTFDDIVEKGTGNITITTDIPEGTQVIDVNSDQVEISNVGRIMTINPQDFLSGRNYQVVLDAGIVKDTAGNLFFGMPDNEEWIFTSGGNPGDLDAPEIAELIPADDATDAAVSSIALNFNEDVKVGTGEITVYESGGAAVATIDVEGEFVTIEGPTLSVALASSLAFGGDFYVQIADGAIKDIAGNNFPGISDDTSWNFTTTPGSGTELVVHLPLDTDMGDISGNKFDAVLGATATVDVEFVTDAERGQVIHFASGSYASLPKHDLLRPSGSQDFSVNFWVKQDVAIGSDPALLGNSDWGGGSNQGWVLAIDGADSYVPGPGDDEDGWTINLANGSERMDWEGGRTDTPGEAPNLADGAWHMVTMVIDQTNKELRVYADGVEYSQSDNLPGTRNLNTLLGGAMYDEVNDYSFNLWEDGSGVYNAGSDTRSQLDGFMDEVKYYNKALTVDEITALLSE</sequence>
<dbReference type="AlphaFoldDB" id="A0A3B0C144"/>
<gene>
    <name evidence="4" type="ORF">D7Z94_21975</name>
</gene>